<organism evidence="2 4">
    <name type="scientific">Medicago truncatula</name>
    <name type="common">Barrel medic</name>
    <name type="synonym">Medicago tribuloides</name>
    <dbReference type="NCBI Taxonomy" id="3880"/>
    <lineage>
        <taxon>Eukaryota</taxon>
        <taxon>Viridiplantae</taxon>
        <taxon>Streptophyta</taxon>
        <taxon>Embryophyta</taxon>
        <taxon>Tracheophyta</taxon>
        <taxon>Spermatophyta</taxon>
        <taxon>Magnoliopsida</taxon>
        <taxon>eudicotyledons</taxon>
        <taxon>Gunneridae</taxon>
        <taxon>Pentapetalae</taxon>
        <taxon>rosids</taxon>
        <taxon>fabids</taxon>
        <taxon>Fabales</taxon>
        <taxon>Fabaceae</taxon>
        <taxon>Papilionoideae</taxon>
        <taxon>50 kb inversion clade</taxon>
        <taxon>NPAAA clade</taxon>
        <taxon>Hologalegina</taxon>
        <taxon>IRL clade</taxon>
        <taxon>Trifolieae</taxon>
        <taxon>Medicago</taxon>
    </lineage>
</organism>
<sequence>MKIGALKNIEDKLELINNENIRCNKRGRPKKQKSPADKNGDSAVHQSSPKLAKETVHTRSQTGSKAKPKNNCICTQ</sequence>
<dbReference type="AlphaFoldDB" id="G7K001"/>
<dbReference type="EMBL" id="CM001221">
    <property type="protein sequence ID" value="AES95268.2"/>
    <property type="molecule type" value="Genomic_DNA"/>
</dbReference>
<keyword evidence="4" id="KW-1185">Reference proteome</keyword>
<proteinExistence type="predicted"/>
<evidence type="ECO:0000313" key="4">
    <source>
        <dbReference type="Proteomes" id="UP000002051"/>
    </source>
</evidence>
<evidence type="ECO:0000313" key="2">
    <source>
        <dbReference type="EMBL" id="AES95268.2"/>
    </source>
</evidence>
<reference evidence="2 4" key="1">
    <citation type="journal article" date="2011" name="Nature">
        <title>The Medicago genome provides insight into the evolution of rhizobial symbioses.</title>
        <authorList>
            <person name="Young N.D."/>
            <person name="Debelle F."/>
            <person name="Oldroyd G.E."/>
            <person name="Geurts R."/>
            <person name="Cannon S.B."/>
            <person name="Udvardi M.K."/>
            <person name="Benedito V.A."/>
            <person name="Mayer K.F."/>
            <person name="Gouzy J."/>
            <person name="Schoof H."/>
            <person name="Van de Peer Y."/>
            <person name="Proost S."/>
            <person name="Cook D.R."/>
            <person name="Meyers B.C."/>
            <person name="Spannagl M."/>
            <person name="Cheung F."/>
            <person name="De Mita S."/>
            <person name="Krishnakumar V."/>
            <person name="Gundlach H."/>
            <person name="Zhou S."/>
            <person name="Mudge J."/>
            <person name="Bharti A.K."/>
            <person name="Murray J.D."/>
            <person name="Naoumkina M.A."/>
            <person name="Rosen B."/>
            <person name="Silverstein K.A."/>
            <person name="Tang H."/>
            <person name="Rombauts S."/>
            <person name="Zhao P.X."/>
            <person name="Zhou P."/>
            <person name="Barbe V."/>
            <person name="Bardou P."/>
            <person name="Bechner M."/>
            <person name="Bellec A."/>
            <person name="Berger A."/>
            <person name="Berges H."/>
            <person name="Bidwell S."/>
            <person name="Bisseling T."/>
            <person name="Choisne N."/>
            <person name="Couloux A."/>
            <person name="Denny R."/>
            <person name="Deshpande S."/>
            <person name="Dai X."/>
            <person name="Doyle J.J."/>
            <person name="Dudez A.M."/>
            <person name="Farmer A.D."/>
            <person name="Fouteau S."/>
            <person name="Franken C."/>
            <person name="Gibelin C."/>
            <person name="Gish J."/>
            <person name="Goldstein S."/>
            <person name="Gonzalez A.J."/>
            <person name="Green P.J."/>
            <person name="Hallab A."/>
            <person name="Hartog M."/>
            <person name="Hua A."/>
            <person name="Humphray S.J."/>
            <person name="Jeong D.H."/>
            <person name="Jing Y."/>
            <person name="Jocker A."/>
            <person name="Kenton S.M."/>
            <person name="Kim D.J."/>
            <person name="Klee K."/>
            <person name="Lai H."/>
            <person name="Lang C."/>
            <person name="Lin S."/>
            <person name="Macmil S.L."/>
            <person name="Magdelenat G."/>
            <person name="Matthews L."/>
            <person name="McCorrison J."/>
            <person name="Monaghan E.L."/>
            <person name="Mun J.H."/>
            <person name="Najar F.Z."/>
            <person name="Nicholson C."/>
            <person name="Noirot C."/>
            <person name="O'Bleness M."/>
            <person name="Paule C.R."/>
            <person name="Poulain J."/>
            <person name="Prion F."/>
            <person name="Qin B."/>
            <person name="Qu C."/>
            <person name="Retzel E.F."/>
            <person name="Riddle C."/>
            <person name="Sallet E."/>
            <person name="Samain S."/>
            <person name="Samson N."/>
            <person name="Sanders I."/>
            <person name="Saurat O."/>
            <person name="Scarpelli C."/>
            <person name="Schiex T."/>
            <person name="Segurens B."/>
            <person name="Severin A.J."/>
            <person name="Sherrier D.J."/>
            <person name="Shi R."/>
            <person name="Sims S."/>
            <person name="Singer S.R."/>
            <person name="Sinharoy S."/>
            <person name="Sterck L."/>
            <person name="Viollet A."/>
            <person name="Wang B.B."/>
            <person name="Wang K."/>
            <person name="Wang M."/>
            <person name="Wang X."/>
            <person name="Warfsmann J."/>
            <person name="Weissenbach J."/>
            <person name="White D.D."/>
            <person name="White J.D."/>
            <person name="Wiley G.B."/>
            <person name="Wincker P."/>
            <person name="Xing Y."/>
            <person name="Yang L."/>
            <person name="Yao Z."/>
            <person name="Ying F."/>
            <person name="Zhai J."/>
            <person name="Zhou L."/>
            <person name="Zuber A."/>
            <person name="Denarie J."/>
            <person name="Dixon R.A."/>
            <person name="May G.D."/>
            <person name="Schwartz D.C."/>
            <person name="Rogers J."/>
            <person name="Quetier F."/>
            <person name="Town C.D."/>
            <person name="Roe B.A."/>
        </authorList>
    </citation>
    <scope>NUCLEOTIDE SEQUENCE [LARGE SCALE GENOMIC DNA]</scope>
    <source>
        <strain evidence="2">A17</strain>
        <strain evidence="3 4">cv. Jemalong A17</strain>
    </source>
</reference>
<dbReference type="Proteomes" id="UP000002051">
    <property type="component" value="Chromosome 5"/>
</dbReference>
<accession>A0A0C3XE33</accession>
<feature type="compositionally biased region" description="Basic residues" evidence="1">
    <location>
        <begin position="23"/>
        <end position="33"/>
    </location>
</feature>
<gene>
    <name evidence="2" type="ordered locus">MTR_5g023640</name>
</gene>
<reference evidence="2 4" key="2">
    <citation type="journal article" date="2014" name="BMC Genomics">
        <title>An improved genome release (version Mt4.0) for the model legume Medicago truncatula.</title>
        <authorList>
            <person name="Tang H."/>
            <person name="Krishnakumar V."/>
            <person name="Bidwell S."/>
            <person name="Rosen B."/>
            <person name="Chan A."/>
            <person name="Zhou S."/>
            <person name="Gentzbittel L."/>
            <person name="Childs K.L."/>
            <person name="Yandell M."/>
            <person name="Gundlach H."/>
            <person name="Mayer K.F."/>
            <person name="Schwartz D.C."/>
            <person name="Town C.D."/>
        </authorList>
    </citation>
    <scope>GENOME REANNOTATION</scope>
    <source>
        <strain evidence="3 4">cv. Jemalong A17</strain>
    </source>
</reference>
<name>G7K001_MEDTR</name>
<evidence type="ECO:0000256" key="1">
    <source>
        <dbReference type="SAM" id="MobiDB-lite"/>
    </source>
</evidence>
<feature type="region of interest" description="Disordered" evidence="1">
    <location>
        <begin position="21"/>
        <end position="76"/>
    </location>
</feature>
<accession>G7K001</accession>
<protein>
    <submittedName>
        <fullName evidence="2 3">Uncharacterized protein</fullName>
    </submittedName>
</protein>
<evidence type="ECO:0000313" key="3">
    <source>
        <dbReference type="EnsemblPlants" id="AES95268"/>
    </source>
</evidence>
<dbReference type="EnsemblPlants" id="AES95268">
    <property type="protein sequence ID" value="AES95268"/>
    <property type="gene ID" value="MTR_5g023640"/>
</dbReference>
<dbReference type="HOGENOM" id="CLU_2658228_0_0_1"/>
<reference evidence="3" key="3">
    <citation type="submission" date="2015-04" db="UniProtKB">
        <authorList>
            <consortium name="EnsemblPlants"/>
        </authorList>
    </citation>
    <scope>IDENTIFICATION</scope>
    <source>
        <strain evidence="3">cv. Jemalong A17</strain>
    </source>
</reference>
<dbReference type="PaxDb" id="3880-AES95268"/>